<reference evidence="1" key="1">
    <citation type="submission" date="2020-06" db="EMBL/GenBank/DDBJ databases">
        <title>Unique genomic features of the anaerobic methanotrophic archaea.</title>
        <authorList>
            <person name="Chadwick G.L."/>
            <person name="Skennerton C.T."/>
            <person name="Laso-Perez R."/>
            <person name="Leu A.O."/>
            <person name="Speth D.R."/>
            <person name="Yu H."/>
            <person name="Morgan-Lang C."/>
            <person name="Hatzenpichler R."/>
            <person name="Goudeau D."/>
            <person name="Malmstrom R."/>
            <person name="Brazelton W.J."/>
            <person name="Woyke T."/>
            <person name="Hallam S.J."/>
            <person name="Tyson G.W."/>
            <person name="Wegener G."/>
            <person name="Boetius A."/>
            <person name="Orphan V."/>
        </authorList>
    </citation>
    <scope>NUCLEOTIDE SEQUENCE</scope>
</reference>
<protein>
    <submittedName>
        <fullName evidence="1">Uncharacterized protein</fullName>
    </submittedName>
</protein>
<accession>A0A7G9Y7Z2</accession>
<evidence type="ECO:0000313" key="2">
    <source>
        <dbReference type="EMBL" id="QNO44837.1"/>
    </source>
</evidence>
<name>A0A7G9Y7Z2_9EURY</name>
<gene>
    <name evidence="1" type="ORF">LEGNIDBC_00001</name>
    <name evidence="2" type="ORF">MJDIHJCA_00001</name>
</gene>
<proteinExistence type="predicted"/>
<evidence type="ECO:0000313" key="1">
    <source>
        <dbReference type="EMBL" id="QNO44126.1"/>
    </source>
</evidence>
<dbReference type="AlphaFoldDB" id="A0A7G9Y7Z2"/>
<sequence length="260" mass="30747">MKLLVGNDFSGIERDENHPLMRFIDDNVTLDELNNKQERTLWERLEKENRIYNHVLVLNCLNFVEELIPDNPAEIKTIRRKITKCKDDHREFYSTLEEFRIAVAFKSKSWSYEFEPEVGDGDFDLVVFSDGKRVYIEVYVPDGDTSDVGNLRDKINKKLSDFDETDGDSVFLVNVGALPNLKEYIENAMEFVDKNQKLSGIIFYSYNLDIIIRQQTNKTVTHNYWFKSPTNFIFKKMLDTVGGFEYKFYDYPKYDFQHEL</sequence>
<dbReference type="EMBL" id="MT631023">
    <property type="protein sequence ID" value="QNO44837.1"/>
    <property type="molecule type" value="Genomic_DNA"/>
</dbReference>
<organism evidence="1">
    <name type="scientific">Candidatus Methanogaster sp. ANME-2c ERB4</name>
    <dbReference type="NCBI Taxonomy" id="2759911"/>
    <lineage>
        <taxon>Archaea</taxon>
        <taxon>Methanobacteriati</taxon>
        <taxon>Methanobacteriota</taxon>
        <taxon>Stenosarchaea group</taxon>
        <taxon>Methanomicrobia</taxon>
        <taxon>Methanosarcinales</taxon>
        <taxon>ANME-2 cluster</taxon>
        <taxon>Candidatus Methanogasteraceae</taxon>
        <taxon>Candidatus Methanogaster</taxon>
    </lineage>
</organism>
<dbReference type="EMBL" id="MT630913">
    <property type="protein sequence ID" value="QNO44126.1"/>
    <property type="molecule type" value="Genomic_DNA"/>
</dbReference>